<evidence type="ECO:0000313" key="10">
    <source>
        <dbReference type="Proteomes" id="UP000235653"/>
    </source>
</evidence>
<reference evidence="9 10" key="1">
    <citation type="journal article" date="2017" name="ISME J.">
        <title>Grape pomace compost harbors organohalide-respiring Dehalogenimonas species with novel reductive dehalogenase genes.</title>
        <authorList>
            <person name="Yang Y."/>
            <person name="Higgins S.A."/>
            <person name="Yan J."/>
            <person name="Simsir B."/>
            <person name="Chourey K."/>
            <person name="Iyer R."/>
            <person name="Hettich R.L."/>
            <person name="Baldwin B."/>
            <person name="Ogles D.M."/>
            <person name="Loffler F.E."/>
        </authorList>
    </citation>
    <scope>NUCLEOTIDE SEQUENCE [LARGE SCALE GENOMIC DNA]</scope>
    <source>
        <strain evidence="9 10">GP</strain>
    </source>
</reference>
<evidence type="ECO:0000256" key="5">
    <source>
        <dbReference type="ARBA" id="ARBA00022705"/>
    </source>
</evidence>
<evidence type="ECO:0000256" key="1">
    <source>
        <dbReference type="ARBA" id="ARBA00012417"/>
    </source>
</evidence>
<dbReference type="EMBL" id="JQAN02000011">
    <property type="protein sequence ID" value="PPD57752.1"/>
    <property type="molecule type" value="Genomic_DNA"/>
</dbReference>
<name>A0A2P5P631_9CHLR</name>
<dbReference type="InterPro" id="IPR050238">
    <property type="entry name" value="DNA_Rep/Repair_Clamp_Loader"/>
</dbReference>
<evidence type="ECO:0000256" key="2">
    <source>
        <dbReference type="ARBA" id="ARBA00014363"/>
    </source>
</evidence>
<proteinExistence type="predicted"/>
<dbReference type="AlphaFoldDB" id="A0A2P5P631"/>
<evidence type="ECO:0000313" key="9">
    <source>
        <dbReference type="EMBL" id="PPD57752.1"/>
    </source>
</evidence>
<dbReference type="PANTHER" id="PTHR11669">
    <property type="entry name" value="REPLICATION FACTOR C / DNA POLYMERASE III GAMMA-TAU SUBUNIT"/>
    <property type="match status" value="1"/>
</dbReference>
<evidence type="ECO:0000256" key="4">
    <source>
        <dbReference type="ARBA" id="ARBA00022695"/>
    </source>
</evidence>
<evidence type="ECO:0000256" key="6">
    <source>
        <dbReference type="ARBA" id="ARBA00022932"/>
    </source>
</evidence>
<evidence type="ECO:0000256" key="3">
    <source>
        <dbReference type="ARBA" id="ARBA00022679"/>
    </source>
</evidence>
<dbReference type="GO" id="GO:0006261">
    <property type="term" value="P:DNA-templated DNA replication"/>
    <property type="evidence" value="ECO:0007669"/>
    <property type="project" value="TreeGrafter"/>
</dbReference>
<dbReference type="InterPro" id="IPR015199">
    <property type="entry name" value="DNA_pol_III_delta_C"/>
</dbReference>
<dbReference type="InterPro" id="IPR027417">
    <property type="entry name" value="P-loop_NTPase"/>
</dbReference>
<dbReference type="GO" id="GO:0009360">
    <property type="term" value="C:DNA polymerase III complex"/>
    <property type="evidence" value="ECO:0007669"/>
    <property type="project" value="InterPro"/>
</dbReference>
<evidence type="ECO:0000256" key="7">
    <source>
        <dbReference type="ARBA" id="ARBA00049244"/>
    </source>
</evidence>
<keyword evidence="5" id="KW-0235">DNA replication</keyword>
<dbReference type="Proteomes" id="UP000235653">
    <property type="component" value="Unassembled WGS sequence"/>
</dbReference>
<dbReference type="EC" id="2.7.7.7" evidence="1"/>
<evidence type="ECO:0000259" key="8">
    <source>
        <dbReference type="Pfam" id="PF09115"/>
    </source>
</evidence>
<keyword evidence="4" id="KW-0548">Nucleotidyltransferase</keyword>
<dbReference type="Pfam" id="PF13177">
    <property type="entry name" value="DNA_pol3_delta2"/>
    <property type="match status" value="1"/>
</dbReference>
<feature type="domain" description="DNA polymerase III delta subunit C-terminal" evidence="8">
    <location>
        <begin position="280"/>
        <end position="347"/>
    </location>
</feature>
<keyword evidence="10" id="KW-1185">Reference proteome</keyword>
<dbReference type="GO" id="GO:0003887">
    <property type="term" value="F:DNA-directed DNA polymerase activity"/>
    <property type="evidence" value="ECO:0007669"/>
    <property type="project" value="UniProtKB-KW"/>
</dbReference>
<dbReference type="Gene3D" id="3.40.50.300">
    <property type="entry name" value="P-loop containing nucleotide triphosphate hydrolases"/>
    <property type="match status" value="1"/>
</dbReference>
<dbReference type="SUPFAM" id="SSF52540">
    <property type="entry name" value="P-loop containing nucleoside triphosphate hydrolases"/>
    <property type="match status" value="1"/>
</dbReference>
<organism evidence="9 10">
    <name type="scientific">Dehalogenimonas etheniformans</name>
    <dbReference type="NCBI Taxonomy" id="1536648"/>
    <lineage>
        <taxon>Bacteria</taxon>
        <taxon>Bacillati</taxon>
        <taxon>Chloroflexota</taxon>
        <taxon>Dehalococcoidia</taxon>
        <taxon>Dehalococcoidales</taxon>
        <taxon>Dehalococcoidaceae</taxon>
        <taxon>Dehalogenimonas</taxon>
    </lineage>
</organism>
<dbReference type="Pfam" id="PF09115">
    <property type="entry name" value="DNApol3-delta_C"/>
    <property type="match status" value="1"/>
</dbReference>
<comment type="caution">
    <text evidence="9">The sequence shown here is derived from an EMBL/GenBank/DDBJ whole genome shotgun (WGS) entry which is preliminary data.</text>
</comment>
<accession>A0A2P5P631</accession>
<gene>
    <name evidence="9" type="ORF">JP09_008435</name>
</gene>
<dbReference type="PANTHER" id="PTHR11669:SF8">
    <property type="entry name" value="DNA POLYMERASE III SUBUNIT DELTA"/>
    <property type="match status" value="1"/>
</dbReference>
<keyword evidence="6" id="KW-0239">DNA-directed DNA polymerase</keyword>
<sequence>MVRWICLGFRTSCFGFTVTNWRLIGQDNIVAFLAKSLENGNLCHAYLFSAPEHSGKTALAIRLAQTLNCIGSDPPCGVCEPCRRIASGIHSDVQVIGLAVNDEGKSKTEVTIEQIRAINHASSMPPYEGKCRVFIIEEADRMSTGAANALLKTLEEPPPNVVFVLTTSRENLVPETVRSRCVKLKLASAPRTEISQYLEKDLGFSAERAGLLARLSQGRAGWAIIAAADDAVLAERKENLDRFAETLESDFDFRFELAARLATRFGKSRVEIYRMLDQWLSFCRDLLLIKLDINDEVVNTDYMAALERLSSRVGTTEARSIIGSLSNTRQYLEQNASPRLALEVLMLGLPLLGGSLKKSG</sequence>
<dbReference type="OrthoDB" id="9810148at2"/>
<protein>
    <recommendedName>
        <fullName evidence="2">DNA polymerase III subunit delta'</fullName>
        <ecNumber evidence="1">2.7.7.7</ecNumber>
    </recommendedName>
</protein>
<keyword evidence="3" id="KW-0808">Transferase</keyword>
<comment type="catalytic activity">
    <reaction evidence="7">
        <text>DNA(n) + a 2'-deoxyribonucleoside 5'-triphosphate = DNA(n+1) + diphosphate</text>
        <dbReference type="Rhea" id="RHEA:22508"/>
        <dbReference type="Rhea" id="RHEA-COMP:17339"/>
        <dbReference type="Rhea" id="RHEA-COMP:17340"/>
        <dbReference type="ChEBI" id="CHEBI:33019"/>
        <dbReference type="ChEBI" id="CHEBI:61560"/>
        <dbReference type="ChEBI" id="CHEBI:173112"/>
        <dbReference type="EC" id="2.7.7.7"/>
    </reaction>
</comment>
<dbReference type="GO" id="GO:0003677">
    <property type="term" value="F:DNA binding"/>
    <property type="evidence" value="ECO:0007669"/>
    <property type="project" value="InterPro"/>
</dbReference>